<dbReference type="PANTHER" id="PTHR30055:SF146">
    <property type="entry name" value="HTH-TYPE TRANSCRIPTIONAL DUAL REGULATOR CECR"/>
    <property type="match status" value="1"/>
</dbReference>
<gene>
    <name evidence="7" type="ORF">FGU71_07255</name>
</gene>
<evidence type="ECO:0000256" key="1">
    <source>
        <dbReference type="ARBA" id="ARBA00023015"/>
    </source>
</evidence>
<dbReference type="PRINTS" id="PR00455">
    <property type="entry name" value="HTHTETR"/>
</dbReference>
<protein>
    <submittedName>
        <fullName evidence="7">TetR/AcrR family transcriptional regulator</fullName>
    </submittedName>
</protein>
<evidence type="ECO:0000256" key="4">
    <source>
        <dbReference type="PROSITE-ProRule" id="PRU00335"/>
    </source>
</evidence>
<dbReference type="Proteomes" id="UP000316343">
    <property type="component" value="Unassembled WGS sequence"/>
</dbReference>
<dbReference type="Pfam" id="PF14246">
    <property type="entry name" value="TetR_C_7"/>
    <property type="match status" value="1"/>
</dbReference>
<dbReference type="InterPro" id="IPR036271">
    <property type="entry name" value="Tet_transcr_reg_TetR-rel_C_sf"/>
</dbReference>
<proteinExistence type="predicted"/>
<dbReference type="PANTHER" id="PTHR30055">
    <property type="entry name" value="HTH-TYPE TRANSCRIPTIONAL REGULATOR RUTR"/>
    <property type="match status" value="1"/>
</dbReference>
<evidence type="ECO:0000256" key="3">
    <source>
        <dbReference type="ARBA" id="ARBA00023163"/>
    </source>
</evidence>
<keyword evidence="3" id="KW-0804">Transcription</keyword>
<dbReference type="InterPro" id="IPR050109">
    <property type="entry name" value="HTH-type_TetR-like_transc_reg"/>
</dbReference>
<feature type="region of interest" description="Disordered" evidence="5">
    <location>
        <begin position="1"/>
        <end position="22"/>
    </location>
</feature>
<dbReference type="Pfam" id="PF00440">
    <property type="entry name" value="TetR_N"/>
    <property type="match status" value="1"/>
</dbReference>
<dbReference type="PROSITE" id="PS50977">
    <property type="entry name" value="HTH_TETR_2"/>
    <property type="match status" value="1"/>
</dbReference>
<reference evidence="7 8" key="1">
    <citation type="submission" date="2019-06" db="EMBL/GenBank/DDBJ databases">
        <title>Erythrobacter insulae sp. nov., isolated from a tidal flat.</title>
        <authorList>
            <person name="Yoon J.-H."/>
        </authorList>
    </citation>
    <scope>NUCLEOTIDE SEQUENCE [LARGE SCALE GENOMIC DNA]</scope>
    <source>
        <strain evidence="7 8">JBTF-M21</strain>
    </source>
</reference>
<evidence type="ECO:0000313" key="8">
    <source>
        <dbReference type="Proteomes" id="UP000316343"/>
    </source>
</evidence>
<dbReference type="GO" id="GO:0000976">
    <property type="term" value="F:transcription cis-regulatory region binding"/>
    <property type="evidence" value="ECO:0007669"/>
    <property type="project" value="TreeGrafter"/>
</dbReference>
<sequence length="226" mass="24575">MLSTVIPEKRSKASVKKQGRPSDPVKRQAIVAAAARSFFDAGFAASSIEQIAADAGVSKVTIYNHFGDKRALFTAAVELECEKMRGYFSLDDMPRGSIRNRLMAIGEGMAAFLSRPEMIQFERRIAAETEREPAIGEAFLKAGPWRMKNAFSAFLAHAASIGELIVDDPDLAAEQFVSMCKGMGDLERRFGADVSEETSRHRIKGAVAVFLKTYGAEADHGAAPRA</sequence>
<feature type="DNA-binding region" description="H-T-H motif" evidence="4">
    <location>
        <begin position="47"/>
        <end position="66"/>
    </location>
</feature>
<keyword evidence="2 4" id="KW-0238">DNA-binding</keyword>
<dbReference type="InterPro" id="IPR009057">
    <property type="entry name" value="Homeodomain-like_sf"/>
</dbReference>
<dbReference type="SUPFAM" id="SSF48498">
    <property type="entry name" value="Tetracyclin repressor-like, C-terminal domain"/>
    <property type="match status" value="1"/>
</dbReference>
<dbReference type="Gene3D" id="1.10.357.10">
    <property type="entry name" value="Tetracycline Repressor, domain 2"/>
    <property type="match status" value="1"/>
</dbReference>
<keyword evidence="1" id="KW-0805">Transcription regulation</keyword>
<evidence type="ECO:0000256" key="2">
    <source>
        <dbReference type="ARBA" id="ARBA00023125"/>
    </source>
</evidence>
<dbReference type="OrthoDB" id="9816431at2"/>
<dbReference type="InterPro" id="IPR039536">
    <property type="entry name" value="TetR_C_Proteobacteria"/>
</dbReference>
<dbReference type="GO" id="GO:0003700">
    <property type="term" value="F:DNA-binding transcription factor activity"/>
    <property type="evidence" value="ECO:0007669"/>
    <property type="project" value="TreeGrafter"/>
</dbReference>
<evidence type="ECO:0000256" key="5">
    <source>
        <dbReference type="SAM" id="MobiDB-lite"/>
    </source>
</evidence>
<evidence type="ECO:0000313" key="7">
    <source>
        <dbReference type="EMBL" id="TRD11682.1"/>
    </source>
</evidence>
<name>A0A547PC16_9SPHN</name>
<dbReference type="EMBL" id="VHJK01000001">
    <property type="protein sequence ID" value="TRD11682.1"/>
    <property type="molecule type" value="Genomic_DNA"/>
</dbReference>
<comment type="caution">
    <text evidence="7">The sequence shown here is derived from an EMBL/GenBank/DDBJ whole genome shotgun (WGS) entry which is preliminary data.</text>
</comment>
<feature type="domain" description="HTH tetR-type" evidence="6">
    <location>
        <begin position="24"/>
        <end position="84"/>
    </location>
</feature>
<dbReference type="FunFam" id="1.10.10.60:FF:000141">
    <property type="entry name" value="TetR family transcriptional regulator"/>
    <property type="match status" value="1"/>
</dbReference>
<dbReference type="InterPro" id="IPR001647">
    <property type="entry name" value="HTH_TetR"/>
</dbReference>
<evidence type="ECO:0000259" key="6">
    <source>
        <dbReference type="PROSITE" id="PS50977"/>
    </source>
</evidence>
<dbReference type="Gene3D" id="1.10.10.60">
    <property type="entry name" value="Homeodomain-like"/>
    <property type="match status" value="1"/>
</dbReference>
<dbReference type="AlphaFoldDB" id="A0A547PC16"/>
<accession>A0A547PC16</accession>
<organism evidence="7 8">
    <name type="scientific">Erythrobacter insulae</name>
    <dbReference type="NCBI Taxonomy" id="2584124"/>
    <lineage>
        <taxon>Bacteria</taxon>
        <taxon>Pseudomonadati</taxon>
        <taxon>Pseudomonadota</taxon>
        <taxon>Alphaproteobacteria</taxon>
        <taxon>Sphingomonadales</taxon>
        <taxon>Erythrobacteraceae</taxon>
        <taxon>Erythrobacter/Porphyrobacter group</taxon>
        <taxon>Erythrobacter</taxon>
    </lineage>
</organism>
<dbReference type="SUPFAM" id="SSF46689">
    <property type="entry name" value="Homeodomain-like"/>
    <property type="match status" value="1"/>
</dbReference>
<keyword evidence="8" id="KW-1185">Reference proteome</keyword>